<proteinExistence type="inferred from homology"/>
<gene>
    <name evidence="4" type="ORF">BHD05_12735</name>
</gene>
<evidence type="ECO:0000313" key="4">
    <source>
        <dbReference type="EMBL" id="QHO70390.1"/>
    </source>
</evidence>
<reference evidence="4 5" key="1">
    <citation type="submission" date="2016-09" db="EMBL/GenBank/DDBJ databases">
        <title>Complete genome sequence of microbes from the polar regions.</title>
        <authorList>
            <person name="Liao L."/>
            <person name="Chen B."/>
        </authorList>
    </citation>
    <scope>NUCLEOTIDE SEQUENCE [LARGE SCALE GENOMIC DNA]</scope>
    <source>
        <strain evidence="4 5">ZS314</strain>
    </source>
</reference>
<sequence length="308" mass="32921">MRLLVTGGAGLIGRAAVAHLLESGHDVVSILRSPSQLSPENVPGLREVVGDAGDVELLETLMGGVDSVLHLAAVPHPGGRTARELLIANSLMTIAVLEAAGSAGVRSAVVASSISILGMAWSAELMSPLEVPITEEHSLRPTEGYSLSKETDEAIARMASRRWNMSIASLRFPFTQTMEIIEATKLAAETKPDQAAQSAKELWAYLDLRDAARACELALRAVNAAPVRGWTAMNIVAPDLLLDPPLSQLLGEWHPEFSNDVPAHQEREPYSTRRATEEIGFTARHFVHHPASAPDSSVGTTERDGSHG</sequence>
<dbReference type="Proteomes" id="UP000464507">
    <property type="component" value="Chromosome"/>
</dbReference>
<evidence type="ECO:0000313" key="5">
    <source>
        <dbReference type="Proteomes" id="UP000464507"/>
    </source>
</evidence>
<evidence type="ECO:0000256" key="1">
    <source>
        <dbReference type="ARBA" id="ARBA00007637"/>
    </source>
</evidence>
<dbReference type="OrthoDB" id="8770295at2"/>
<evidence type="ECO:0000259" key="3">
    <source>
        <dbReference type="Pfam" id="PF01370"/>
    </source>
</evidence>
<name>A0A7L5AII0_9MICO</name>
<feature type="domain" description="NAD-dependent epimerase/dehydratase" evidence="3">
    <location>
        <begin position="4"/>
        <end position="225"/>
    </location>
</feature>
<dbReference type="InterPro" id="IPR036291">
    <property type="entry name" value="NAD(P)-bd_dom_sf"/>
</dbReference>
<keyword evidence="5" id="KW-1185">Reference proteome</keyword>
<comment type="similarity">
    <text evidence="1">Belongs to the NAD(P)-dependent epimerase/dehydratase family.</text>
</comment>
<dbReference type="EMBL" id="CP017146">
    <property type="protein sequence ID" value="QHO70390.1"/>
    <property type="molecule type" value="Genomic_DNA"/>
</dbReference>
<dbReference type="AlphaFoldDB" id="A0A7L5AII0"/>
<organism evidence="4 5">
    <name type="scientific">Marisediminicola antarctica</name>
    <dbReference type="NCBI Taxonomy" id="674079"/>
    <lineage>
        <taxon>Bacteria</taxon>
        <taxon>Bacillati</taxon>
        <taxon>Actinomycetota</taxon>
        <taxon>Actinomycetes</taxon>
        <taxon>Micrococcales</taxon>
        <taxon>Microbacteriaceae</taxon>
        <taxon>Marisediminicola</taxon>
    </lineage>
</organism>
<feature type="region of interest" description="Disordered" evidence="2">
    <location>
        <begin position="286"/>
        <end position="308"/>
    </location>
</feature>
<accession>A0A7L5AII0</accession>
<dbReference type="SUPFAM" id="SSF51735">
    <property type="entry name" value="NAD(P)-binding Rossmann-fold domains"/>
    <property type="match status" value="1"/>
</dbReference>
<dbReference type="InterPro" id="IPR001509">
    <property type="entry name" value="Epimerase_deHydtase"/>
</dbReference>
<protein>
    <recommendedName>
        <fullName evidence="3">NAD-dependent epimerase/dehydratase domain-containing protein</fullName>
    </recommendedName>
</protein>
<dbReference type="PANTHER" id="PTHR43000">
    <property type="entry name" value="DTDP-D-GLUCOSE 4,6-DEHYDRATASE-RELATED"/>
    <property type="match status" value="1"/>
</dbReference>
<dbReference type="Pfam" id="PF01370">
    <property type="entry name" value="Epimerase"/>
    <property type="match status" value="1"/>
</dbReference>
<dbReference type="KEGG" id="mant:BHD05_12735"/>
<dbReference type="Gene3D" id="3.40.50.720">
    <property type="entry name" value="NAD(P)-binding Rossmann-like Domain"/>
    <property type="match status" value="1"/>
</dbReference>
<dbReference type="RefSeq" id="WP_161886769.1">
    <property type="nucleotide sequence ID" value="NZ_CP017146.1"/>
</dbReference>
<evidence type="ECO:0000256" key="2">
    <source>
        <dbReference type="SAM" id="MobiDB-lite"/>
    </source>
</evidence>